<comment type="caution">
    <text evidence="12">The sequence shown here is derived from an EMBL/GenBank/DDBJ whole genome shotgun (WGS) entry which is preliminary data.</text>
</comment>
<dbReference type="Proteomes" id="UP001148018">
    <property type="component" value="Unassembled WGS sequence"/>
</dbReference>
<evidence type="ECO:0000256" key="10">
    <source>
        <dbReference type="SAM" id="MobiDB-lite"/>
    </source>
</evidence>
<dbReference type="OrthoDB" id="25887at2759"/>
<reference evidence="12" key="1">
    <citation type="submission" date="2022-07" db="EMBL/GenBank/DDBJ databases">
        <title>Chromosome-level genome of Muraenolepis orangiensis.</title>
        <authorList>
            <person name="Kim J."/>
        </authorList>
    </citation>
    <scope>NUCLEOTIDE SEQUENCE</scope>
    <source>
        <strain evidence="12">KU_S4_2022</strain>
        <tissue evidence="12">Muscle</tissue>
    </source>
</reference>
<accession>A0A9Q0IFC5</accession>
<name>A0A9Q0IFC5_9TELE</name>
<keyword evidence="2" id="KW-0963">Cytoplasm</keyword>
<feature type="domain" description="SEP" evidence="11">
    <location>
        <begin position="186"/>
        <end position="250"/>
    </location>
</feature>
<dbReference type="PROSITE" id="PS51399">
    <property type="entry name" value="SEP"/>
    <property type="match status" value="1"/>
</dbReference>
<evidence type="ECO:0000259" key="11">
    <source>
        <dbReference type="PROSITE" id="PS51399"/>
    </source>
</evidence>
<evidence type="ECO:0000313" key="12">
    <source>
        <dbReference type="EMBL" id="KAJ3598332.1"/>
    </source>
</evidence>
<dbReference type="InterPro" id="IPR036241">
    <property type="entry name" value="NSFL1C_SEP_dom_sf"/>
</dbReference>
<dbReference type="AlphaFoldDB" id="A0A9Q0IFC5"/>
<dbReference type="Pfam" id="PF08059">
    <property type="entry name" value="SEP"/>
    <property type="match status" value="1"/>
</dbReference>
<dbReference type="FunFam" id="3.30.420.210:FF:000003">
    <property type="entry name" value="UBX domain protein 11"/>
    <property type="match status" value="1"/>
</dbReference>
<organism evidence="12 13">
    <name type="scientific">Muraenolepis orangiensis</name>
    <name type="common">Patagonian moray cod</name>
    <dbReference type="NCBI Taxonomy" id="630683"/>
    <lineage>
        <taxon>Eukaryota</taxon>
        <taxon>Metazoa</taxon>
        <taxon>Chordata</taxon>
        <taxon>Craniata</taxon>
        <taxon>Vertebrata</taxon>
        <taxon>Euteleostomi</taxon>
        <taxon>Actinopterygii</taxon>
        <taxon>Neopterygii</taxon>
        <taxon>Teleostei</taxon>
        <taxon>Neoteleostei</taxon>
        <taxon>Acanthomorphata</taxon>
        <taxon>Zeiogadaria</taxon>
        <taxon>Gadariae</taxon>
        <taxon>Gadiformes</taxon>
        <taxon>Muraenolepidoidei</taxon>
        <taxon>Muraenolepididae</taxon>
        <taxon>Muraenolepis</taxon>
    </lineage>
</organism>
<keyword evidence="13" id="KW-1185">Reference proteome</keyword>
<dbReference type="EMBL" id="JANIIK010000109">
    <property type="protein sequence ID" value="KAJ3598332.1"/>
    <property type="molecule type" value="Genomic_DNA"/>
</dbReference>
<dbReference type="PANTHER" id="PTHR23333:SF4">
    <property type="entry name" value="UBX DOMAIN-CONTAINING PROTEIN 11"/>
    <property type="match status" value="1"/>
</dbReference>
<evidence type="ECO:0000313" key="13">
    <source>
        <dbReference type="Proteomes" id="UP001148018"/>
    </source>
</evidence>
<keyword evidence="4" id="KW-0206">Cytoskeleton</keyword>
<keyword evidence="3" id="KW-0175">Coiled coil</keyword>
<dbReference type="PANTHER" id="PTHR23333">
    <property type="entry name" value="UBX DOMAIN CONTAINING PROTEIN"/>
    <property type="match status" value="1"/>
</dbReference>
<dbReference type="SUPFAM" id="SSF54236">
    <property type="entry name" value="Ubiquitin-like"/>
    <property type="match status" value="1"/>
</dbReference>
<dbReference type="GO" id="GO:0043161">
    <property type="term" value="P:proteasome-mediated ubiquitin-dependent protein catabolic process"/>
    <property type="evidence" value="ECO:0007669"/>
    <property type="project" value="TreeGrafter"/>
</dbReference>
<evidence type="ECO:0000256" key="1">
    <source>
        <dbReference type="ARBA" id="ARBA00004245"/>
    </source>
</evidence>
<sequence length="369" mass="41403">MSSPLSMLKKNRHSSSHHWGGNGSDALRGHLVTGALPPSDFELMSSMMQRLTQLEVKVKLQAQEMDLKEKKITLLERKLKLPDVGDREDLVRKCQRLQTQVTEMEHFLADYGLVWVGDGGTSDAALQLEKAEREQTPPSSDRTMWQPGFQVNFDLVVWNIRQLNLVAGEGECVVQATAVGAQLAIRETVPLRLYSNGIVMFEGPFRSHQEPSTQWCLQNLMDGYFPSELQERFPDGVPFEVHDHRHEEFTTRTLWSQLPGTGLTVGAVNNTTSTVPGRKLTMDQFLNRLPKAVVKAETIGHLRKYLDKHRGKGRPRYDIISVFPRQCYSNESLTLPSCGLTPSATLLLRPQKGSSQQAGPSKGTEINML</sequence>
<comment type="subunit">
    <text evidence="6">Interacts with GNA12, GNA13, RND1, RND2 and RND3.</text>
</comment>
<comment type="function">
    <text evidence="5">May be involved in the reorganization of actin cytoskeleton mediated by RND1, RND2 and RND3. Promotes RHOA activation mediated by GNA12 and GNA13.</text>
</comment>
<proteinExistence type="predicted"/>
<feature type="region of interest" description="Disordered" evidence="10">
    <location>
        <begin position="350"/>
        <end position="369"/>
    </location>
</feature>
<evidence type="ECO:0000256" key="2">
    <source>
        <dbReference type="ARBA" id="ARBA00022490"/>
    </source>
</evidence>
<evidence type="ECO:0000256" key="9">
    <source>
        <dbReference type="ARBA" id="ARBA00081109"/>
    </source>
</evidence>
<dbReference type="Gene3D" id="3.10.20.90">
    <property type="entry name" value="Phosphatidylinositol 3-kinase Catalytic Subunit, Chain A, domain 1"/>
    <property type="match status" value="1"/>
</dbReference>
<evidence type="ECO:0000256" key="5">
    <source>
        <dbReference type="ARBA" id="ARBA00059434"/>
    </source>
</evidence>
<dbReference type="GO" id="GO:0043130">
    <property type="term" value="F:ubiquitin binding"/>
    <property type="evidence" value="ECO:0007669"/>
    <property type="project" value="TreeGrafter"/>
</dbReference>
<dbReference type="InterPro" id="IPR029071">
    <property type="entry name" value="Ubiquitin-like_domsf"/>
</dbReference>
<dbReference type="SUPFAM" id="SSF102848">
    <property type="entry name" value="NSFL1 (p97 ATPase) cofactor p47, SEP domain"/>
    <property type="match status" value="1"/>
</dbReference>
<evidence type="ECO:0000256" key="6">
    <source>
        <dbReference type="ARBA" id="ARBA00062345"/>
    </source>
</evidence>
<evidence type="ECO:0000256" key="7">
    <source>
        <dbReference type="ARBA" id="ARBA00073759"/>
    </source>
</evidence>
<feature type="region of interest" description="Disordered" evidence="10">
    <location>
        <begin position="1"/>
        <end position="22"/>
    </location>
</feature>
<dbReference type="Gene3D" id="3.30.420.210">
    <property type="entry name" value="SEP domain"/>
    <property type="match status" value="1"/>
</dbReference>
<comment type="subcellular location">
    <subcellularLocation>
        <location evidence="1">Cytoplasm</location>
        <location evidence="1">Cytoskeleton</location>
    </subcellularLocation>
</comment>
<evidence type="ECO:0000256" key="4">
    <source>
        <dbReference type="ARBA" id="ARBA00023212"/>
    </source>
</evidence>
<evidence type="ECO:0000256" key="8">
    <source>
        <dbReference type="ARBA" id="ARBA00075811"/>
    </source>
</evidence>
<dbReference type="GO" id="GO:0005856">
    <property type="term" value="C:cytoskeleton"/>
    <property type="evidence" value="ECO:0007669"/>
    <property type="project" value="UniProtKB-SubCell"/>
</dbReference>
<protein>
    <recommendedName>
        <fullName evidence="7">UBX domain-containing protein 11</fullName>
    </recommendedName>
    <alternativeName>
        <fullName evidence="9">Socius</fullName>
    </alternativeName>
    <alternativeName>
        <fullName evidence="8">UBX domain-containing protein 5</fullName>
    </alternativeName>
</protein>
<evidence type="ECO:0000256" key="3">
    <source>
        <dbReference type="ARBA" id="ARBA00023054"/>
    </source>
</evidence>
<gene>
    <name evidence="12" type="ORF">NHX12_001843</name>
</gene>
<dbReference type="InterPro" id="IPR012989">
    <property type="entry name" value="SEP_domain"/>
</dbReference>